<dbReference type="SUPFAM" id="SSF89796">
    <property type="entry name" value="CoA-transferase family III (CaiB/BaiF)"/>
    <property type="match status" value="1"/>
</dbReference>
<evidence type="ECO:0000313" key="2">
    <source>
        <dbReference type="EMBL" id="SDE99831.1"/>
    </source>
</evidence>
<reference evidence="2 3" key="1">
    <citation type="submission" date="2016-10" db="EMBL/GenBank/DDBJ databases">
        <authorList>
            <person name="de Groot N.N."/>
        </authorList>
    </citation>
    <scope>NUCLEOTIDE SEQUENCE [LARGE SCALE GENOMIC DNA]</scope>
    <source>
        <strain evidence="2 3">DSM 22220</strain>
    </source>
</reference>
<dbReference type="InterPro" id="IPR003673">
    <property type="entry name" value="CoA-Trfase_fam_III"/>
</dbReference>
<dbReference type="EMBL" id="FNAH01000022">
    <property type="protein sequence ID" value="SDE99831.1"/>
    <property type="molecule type" value="Genomic_DNA"/>
</dbReference>
<evidence type="ECO:0000313" key="3">
    <source>
        <dbReference type="Proteomes" id="UP000199344"/>
    </source>
</evidence>
<keyword evidence="2" id="KW-0808">Transferase</keyword>
<gene>
    <name evidence="2" type="ORF">SAMN05421538_1228</name>
</gene>
<dbReference type="STRING" id="591205.SAMN05421538_1228"/>
<accession>A0A1G7HHL1</accession>
<protein>
    <submittedName>
        <fullName evidence="2">CoA-transferase family III</fullName>
    </submittedName>
</protein>
<dbReference type="Proteomes" id="UP000199344">
    <property type="component" value="Unassembled WGS sequence"/>
</dbReference>
<sequence>MIMGPSCRMLIGRLDAEVKIVEPPQGGKTRELDRMGSPMFPQFDRGKKSMTINVKTEARRKHLASG</sequence>
<dbReference type="GO" id="GO:0016740">
    <property type="term" value="F:transferase activity"/>
    <property type="evidence" value="ECO:0007669"/>
    <property type="project" value="UniProtKB-KW"/>
</dbReference>
<name>A0A1G7HHL1_9RHOB</name>
<dbReference type="Pfam" id="PF02515">
    <property type="entry name" value="CoA_transf_3"/>
    <property type="match status" value="1"/>
</dbReference>
<feature type="region of interest" description="Disordered" evidence="1">
    <location>
        <begin position="26"/>
        <end position="45"/>
    </location>
</feature>
<dbReference type="Gene3D" id="3.40.50.10540">
    <property type="entry name" value="Crotonobetainyl-coa:carnitine coa-transferase, domain 1"/>
    <property type="match status" value="1"/>
</dbReference>
<organism evidence="2 3">
    <name type="scientific">Paracoccus isoporae</name>
    <dbReference type="NCBI Taxonomy" id="591205"/>
    <lineage>
        <taxon>Bacteria</taxon>
        <taxon>Pseudomonadati</taxon>
        <taxon>Pseudomonadota</taxon>
        <taxon>Alphaproteobacteria</taxon>
        <taxon>Rhodobacterales</taxon>
        <taxon>Paracoccaceae</taxon>
        <taxon>Paracoccus</taxon>
    </lineage>
</organism>
<dbReference type="InterPro" id="IPR023606">
    <property type="entry name" value="CoA-Trfase_III_dom_1_sf"/>
</dbReference>
<dbReference type="AlphaFoldDB" id="A0A1G7HHL1"/>
<evidence type="ECO:0000256" key="1">
    <source>
        <dbReference type="SAM" id="MobiDB-lite"/>
    </source>
</evidence>
<proteinExistence type="predicted"/>
<keyword evidence="3" id="KW-1185">Reference proteome</keyword>